<dbReference type="Proteomes" id="UP000000248">
    <property type="component" value="Chromosome"/>
</dbReference>
<sequence>MKNKLLIAFFLVFTAVRAHAHFQLIYTPEVHLDAERVIPVALIFAHPMENGFVMDMEKPEQFYYLFKNKKEDLLPKLKPITFSGTENQAAAFTTEVNIRRNGDYIFVLKPAPYYEKSEDIYIQQITKSYVNKGNFPDDWSKEIGLPTEIVPLNKPTNIIAGSTFSGRVLSAGKPAAGVEIEIEYLAAEPDLSKNAPVSHKKLTAAGGSIVAITDDNGVFTFGIPKAGFWGFAALGSGAEKEYKGKPLSQDAVIWIRAEELATESL</sequence>
<feature type="signal peptide" evidence="1">
    <location>
        <begin position="1"/>
        <end position="20"/>
    </location>
</feature>
<name>A5EWN4_DICNV</name>
<dbReference type="KEGG" id="dno:DNO_0135"/>
<gene>
    <name evidence="2" type="ordered locus">DNO_0135</name>
</gene>
<dbReference type="HOGENOM" id="CLU_058596_1_0_6"/>
<evidence type="ECO:0008006" key="4">
    <source>
        <dbReference type="Google" id="ProtNLM"/>
    </source>
</evidence>
<evidence type="ECO:0000313" key="3">
    <source>
        <dbReference type="Proteomes" id="UP000000248"/>
    </source>
</evidence>
<protein>
    <recommendedName>
        <fullName evidence="4">DUF4198 domain-containing protein</fullName>
    </recommendedName>
</protein>
<dbReference type="OrthoDB" id="9780723at2"/>
<dbReference type="STRING" id="246195.DNO_0135"/>
<accession>A5EWN4</accession>
<keyword evidence="3" id="KW-1185">Reference proteome</keyword>
<feature type="chain" id="PRO_5002682486" description="DUF4198 domain-containing protein" evidence="1">
    <location>
        <begin position="21"/>
        <end position="265"/>
    </location>
</feature>
<keyword evidence="1" id="KW-0732">Signal</keyword>
<evidence type="ECO:0000256" key="1">
    <source>
        <dbReference type="SAM" id="SignalP"/>
    </source>
</evidence>
<dbReference type="InterPro" id="IPR019613">
    <property type="entry name" value="DUF4198"/>
</dbReference>
<dbReference type="AlphaFoldDB" id="A5EWN4"/>
<proteinExistence type="predicted"/>
<dbReference type="RefSeq" id="WP_011927886.1">
    <property type="nucleotide sequence ID" value="NC_009446.1"/>
</dbReference>
<reference evidence="2 3" key="1">
    <citation type="journal article" date="2007" name="Nat. Biotechnol.">
        <title>Genome sequence and identification of candidate vaccine antigens from the animal pathogen Dichelobacter nodosus.</title>
        <authorList>
            <person name="Myers G.S."/>
            <person name="Parker D."/>
            <person name="Al-Hasani K."/>
            <person name="Kennan R.M."/>
            <person name="Seemann T."/>
            <person name="Ren Q."/>
            <person name="Badger J.H."/>
            <person name="Selengut J.D."/>
            <person name="Deboy R.T."/>
            <person name="Tettelin H."/>
            <person name="Boyce J.D."/>
            <person name="McCarl V.P."/>
            <person name="Han X."/>
            <person name="Nelson W.C."/>
            <person name="Madupu R."/>
            <person name="Mohamoud Y."/>
            <person name="Holley T."/>
            <person name="Fedorova N."/>
            <person name="Khouri H."/>
            <person name="Bottomley S.P."/>
            <person name="Whittington R.J."/>
            <person name="Adler B."/>
            <person name="Songer J.G."/>
            <person name="Rood J.I."/>
            <person name="Paulsen I.T."/>
        </authorList>
    </citation>
    <scope>NUCLEOTIDE SEQUENCE [LARGE SCALE GENOMIC DNA]</scope>
    <source>
        <strain evidence="2 3">VCS1703A</strain>
    </source>
</reference>
<dbReference type="EMBL" id="CP000513">
    <property type="protein sequence ID" value="ABQ13442.1"/>
    <property type="molecule type" value="Genomic_DNA"/>
</dbReference>
<organism evidence="2 3">
    <name type="scientific">Dichelobacter nodosus (strain VCS1703A)</name>
    <dbReference type="NCBI Taxonomy" id="246195"/>
    <lineage>
        <taxon>Bacteria</taxon>
        <taxon>Pseudomonadati</taxon>
        <taxon>Pseudomonadota</taxon>
        <taxon>Gammaproteobacteria</taxon>
        <taxon>Cardiobacteriales</taxon>
        <taxon>Cardiobacteriaceae</taxon>
        <taxon>Dichelobacter</taxon>
    </lineage>
</organism>
<dbReference type="eggNOG" id="COG5266">
    <property type="taxonomic scope" value="Bacteria"/>
</dbReference>
<evidence type="ECO:0000313" key="2">
    <source>
        <dbReference type="EMBL" id="ABQ13442.1"/>
    </source>
</evidence>
<dbReference type="Pfam" id="PF10670">
    <property type="entry name" value="DUF4198"/>
    <property type="match status" value="1"/>
</dbReference>